<evidence type="ECO:0000256" key="1">
    <source>
        <dbReference type="ARBA" id="ARBA00004196"/>
    </source>
</evidence>
<keyword evidence="5" id="KW-1185">Reference proteome</keyword>
<feature type="domain" description="SLH" evidence="3">
    <location>
        <begin position="346"/>
        <end position="411"/>
    </location>
</feature>
<feature type="chain" id="PRO_5015744283" description="SLH domain-containing protein" evidence="2">
    <location>
        <begin position="30"/>
        <end position="541"/>
    </location>
</feature>
<dbReference type="RefSeq" id="WP_109056734.1">
    <property type="nucleotide sequence ID" value="NZ_QFFM01000008.1"/>
</dbReference>
<dbReference type="InterPro" id="IPR013378">
    <property type="entry name" value="InlB-like_B-rpt"/>
</dbReference>
<dbReference type="SUPFAM" id="SSF89260">
    <property type="entry name" value="Collagen-binding domain"/>
    <property type="match status" value="1"/>
</dbReference>
<reference evidence="4 5" key="1">
    <citation type="journal article" date="2018" name="Int. J. Syst. Evol. Microbiol.">
        <title>Bifidobacterium callitrichidarum sp. nov. from the faeces of the emperor tamarin (Saguinus imperator).</title>
        <authorList>
            <person name="Modesto M."/>
            <person name="Michelini S."/>
            <person name="Sansosti M.C."/>
            <person name="De Filippo C."/>
            <person name="Cavalieri D."/>
            <person name="Qvirist L."/>
            <person name="Andlid T."/>
            <person name="Spiezio C."/>
            <person name="Sandri C."/>
            <person name="Pascarelli S."/>
            <person name="Sgorbati B."/>
            <person name="Mattarelli P."/>
        </authorList>
    </citation>
    <scope>NUCLEOTIDE SEQUENCE [LARGE SCALE GENOMIC DNA]</scope>
    <source>
        <strain evidence="4 5">TRI 5</strain>
    </source>
</reference>
<feature type="domain" description="SLH" evidence="3">
    <location>
        <begin position="412"/>
        <end position="479"/>
    </location>
</feature>
<gene>
    <name evidence="4" type="ORF">DF196_04715</name>
</gene>
<evidence type="ECO:0000256" key="2">
    <source>
        <dbReference type="SAM" id="SignalP"/>
    </source>
</evidence>
<dbReference type="GO" id="GO:0030313">
    <property type="term" value="C:cell envelope"/>
    <property type="evidence" value="ECO:0007669"/>
    <property type="project" value="UniProtKB-SubCell"/>
</dbReference>
<dbReference type="Gene3D" id="2.60.120.380">
    <property type="match status" value="2"/>
</dbReference>
<comment type="subcellular location">
    <subcellularLocation>
        <location evidence="1">Cell envelope</location>
    </subcellularLocation>
</comment>
<name>A0A2U2NAJ7_9BIFI</name>
<dbReference type="AlphaFoldDB" id="A0A2U2NAJ7"/>
<feature type="domain" description="SLH" evidence="3">
    <location>
        <begin position="480"/>
        <end position="541"/>
    </location>
</feature>
<dbReference type="InterPro" id="IPR042229">
    <property type="entry name" value="Listeria/Bacterioides_rpt_sf"/>
</dbReference>
<evidence type="ECO:0000313" key="5">
    <source>
        <dbReference type="Proteomes" id="UP000245876"/>
    </source>
</evidence>
<dbReference type="EMBL" id="QFFM01000008">
    <property type="protein sequence ID" value="PWG66117.1"/>
    <property type="molecule type" value="Genomic_DNA"/>
</dbReference>
<evidence type="ECO:0000259" key="3">
    <source>
        <dbReference type="PROSITE" id="PS51272"/>
    </source>
</evidence>
<organism evidence="4 5">
    <name type="scientific">Bifidobacterium callitrichidarum</name>
    <dbReference type="NCBI Taxonomy" id="2052941"/>
    <lineage>
        <taxon>Bacteria</taxon>
        <taxon>Bacillati</taxon>
        <taxon>Actinomycetota</taxon>
        <taxon>Actinomycetes</taxon>
        <taxon>Bifidobacteriales</taxon>
        <taxon>Bifidobacteriaceae</taxon>
        <taxon>Bifidobacterium</taxon>
    </lineage>
</organism>
<dbReference type="Pfam" id="PF00395">
    <property type="entry name" value="SLH"/>
    <property type="match status" value="1"/>
</dbReference>
<protein>
    <recommendedName>
        <fullName evidence="3">SLH domain-containing protein</fullName>
    </recommendedName>
</protein>
<dbReference type="Proteomes" id="UP000245876">
    <property type="component" value="Unassembled WGS sequence"/>
</dbReference>
<accession>A0A2U2NAJ7</accession>
<dbReference type="OrthoDB" id="9763188at2"/>
<keyword evidence="2" id="KW-0732">Signal</keyword>
<dbReference type="NCBIfam" id="TIGR02543">
    <property type="entry name" value="List_Bact_rpt"/>
    <property type="match status" value="1"/>
</dbReference>
<dbReference type="InterPro" id="IPR001119">
    <property type="entry name" value="SLH_dom"/>
</dbReference>
<feature type="signal peptide" evidence="2">
    <location>
        <begin position="1"/>
        <end position="29"/>
    </location>
</feature>
<dbReference type="PROSITE" id="PS51272">
    <property type="entry name" value="SLH"/>
    <property type="match status" value="3"/>
</dbReference>
<evidence type="ECO:0000313" key="4">
    <source>
        <dbReference type="EMBL" id="PWG66117.1"/>
    </source>
</evidence>
<sequence length="541" mass="58919">MGGKHILRAASGVIAATAMMFVGVPASYAADGNDSIHSIETATSVKPNTTVSGKSGLTPQYYKVTLPGAGYVQLKMTNDQGVELSKWNVQIQDSTAKTIAAELWDAKVLSHEGSLLGLAAGDYYISIDPTLASGLKYSLSINYTLSDAWESEPNNGLASADDITVGKAVNGTFTRTLLSNEDPNFVDDDWYKLTLPADGRVAISMTNDQRDLALLNVALLNNKGEQIMLYPWNASTTQHEADSVGLAKDTYYIKVSGAAEGLKYSLAVDNASVSTATVTFDTQGGNKVDAQTVVKGSTVSRPNNPTREGYEFTGWYTEATGGEPFNFDSPVKRDITVYAHWNKTKTTYTFIDVNDLTPHHEDIQWLADTGISTGWDTDKGKEFRGMSPVVRQDMAAFLYRLAGSPDFDAAKAKNPFADVTEKTDHYKEILWLASTGIAKGYTAQDGTVTFGGMSPVARQDMAAFLHRLADYQQANPKLGESVSFVDVNDETPHHEDIDWLARTGVTTGWNDDDGAKFHGNWTVVRQDMAAFLHRMYVNVLN</sequence>
<proteinExistence type="predicted"/>
<dbReference type="Gene3D" id="2.60.40.4270">
    <property type="entry name" value="Listeria-Bacteroides repeat domain"/>
    <property type="match status" value="1"/>
</dbReference>
<comment type="caution">
    <text evidence="4">The sequence shown here is derived from an EMBL/GenBank/DDBJ whole genome shotgun (WGS) entry which is preliminary data.</text>
</comment>
<dbReference type="Pfam" id="PF09479">
    <property type="entry name" value="Flg_new"/>
    <property type="match status" value="1"/>
</dbReference>